<reference evidence="1 2" key="1">
    <citation type="journal article" date="2022" name="Genome Biol. Evol.">
        <title>The Spruce Budworm Genome: Reconstructing the Evolutionary History of Antifreeze Proteins.</title>
        <authorList>
            <person name="Beliveau C."/>
            <person name="Gagne P."/>
            <person name="Picq S."/>
            <person name="Vernygora O."/>
            <person name="Keeling C.I."/>
            <person name="Pinkney K."/>
            <person name="Doucet D."/>
            <person name="Wen F."/>
            <person name="Johnston J.S."/>
            <person name="Maaroufi H."/>
            <person name="Boyle B."/>
            <person name="Laroche J."/>
            <person name="Dewar K."/>
            <person name="Juretic N."/>
            <person name="Blackburn G."/>
            <person name="Nisole A."/>
            <person name="Brunet B."/>
            <person name="Brandao M."/>
            <person name="Lumley L."/>
            <person name="Duan J."/>
            <person name="Quan G."/>
            <person name="Lucarotti C.J."/>
            <person name="Roe A.D."/>
            <person name="Sperling F.A.H."/>
            <person name="Levesque R.C."/>
            <person name="Cusson M."/>
        </authorList>
    </citation>
    <scope>NUCLEOTIDE SEQUENCE [LARGE SCALE GENOMIC DNA]</scope>
    <source>
        <strain evidence="1">Glfc:IPQL:Cfum</strain>
    </source>
</reference>
<sequence>MYSMNWLDFVISVAEVKAVGPVVKFLQLALTVLSLLDLASDEYPPQANVFGSPPPPYLSMCLSRVCMWSCSSARSSISTHIDSFTDLGLHDKKICTRNDSFTDHGFHDKHIKVEGFIWGVATKVVSMFRHCLRASVMKI</sequence>
<keyword evidence="2" id="KW-1185">Reference proteome</keyword>
<accession>A0ACC0JFE3</accession>
<evidence type="ECO:0000313" key="1">
    <source>
        <dbReference type="EMBL" id="KAI8422784.1"/>
    </source>
</evidence>
<dbReference type="Proteomes" id="UP001064048">
    <property type="component" value="Chromosome 10"/>
</dbReference>
<protein>
    <submittedName>
        <fullName evidence="1">Uncharacterized protein</fullName>
    </submittedName>
</protein>
<evidence type="ECO:0000313" key="2">
    <source>
        <dbReference type="Proteomes" id="UP001064048"/>
    </source>
</evidence>
<gene>
    <name evidence="1" type="ORF">MSG28_006529</name>
</gene>
<name>A0ACC0JFE3_CHOFU</name>
<comment type="caution">
    <text evidence="1">The sequence shown here is derived from an EMBL/GenBank/DDBJ whole genome shotgun (WGS) entry which is preliminary data.</text>
</comment>
<proteinExistence type="predicted"/>
<dbReference type="EMBL" id="CM046110">
    <property type="protein sequence ID" value="KAI8422784.1"/>
    <property type="molecule type" value="Genomic_DNA"/>
</dbReference>
<organism evidence="1 2">
    <name type="scientific">Choristoneura fumiferana</name>
    <name type="common">Spruce budworm moth</name>
    <name type="synonym">Archips fumiferana</name>
    <dbReference type="NCBI Taxonomy" id="7141"/>
    <lineage>
        <taxon>Eukaryota</taxon>
        <taxon>Metazoa</taxon>
        <taxon>Ecdysozoa</taxon>
        <taxon>Arthropoda</taxon>
        <taxon>Hexapoda</taxon>
        <taxon>Insecta</taxon>
        <taxon>Pterygota</taxon>
        <taxon>Neoptera</taxon>
        <taxon>Endopterygota</taxon>
        <taxon>Lepidoptera</taxon>
        <taxon>Glossata</taxon>
        <taxon>Ditrysia</taxon>
        <taxon>Tortricoidea</taxon>
        <taxon>Tortricidae</taxon>
        <taxon>Tortricinae</taxon>
        <taxon>Choristoneura</taxon>
    </lineage>
</organism>